<dbReference type="AlphaFoldDB" id="A0AA35Q453"/>
<protein>
    <submittedName>
        <fullName evidence="1">Uncharacterized protein</fullName>
    </submittedName>
</protein>
<sequence length="131" mass="15192">MEEDETEWEVLTIVEHEPEERINEMSDAAVKFYEYSKINPSNQRCKKLGVMSKSMTELIESFKETMEEDELYHGCPVYAAEIIMEARQIVRDGAPHLIDRFDAKLDEWRDDTIPVGKEAREATQAWGALHA</sequence>
<proteinExistence type="predicted"/>
<gene>
    <name evidence="1" type="ORF">CCHLO57077_00013285</name>
</gene>
<reference evidence="1" key="1">
    <citation type="submission" date="2023-01" db="EMBL/GenBank/DDBJ databases">
        <authorList>
            <person name="Piombo E."/>
        </authorList>
    </citation>
    <scope>NUCLEOTIDE SEQUENCE</scope>
</reference>
<evidence type="ECO:0000313" key="1">
    <source>
        <dbReference type="EMBL" id="CAI6095223.1"/>
    </source>
</evidence>
<evidence type="ECO:0000313" key="2">
    <source>
        <dbReference type="Proteomes" id="UP001160390"/>
    </source>
</evidence>
<comment type="caution">
    <text evidence="1">The sequence shown here is derived from an EMBL/GenBank/DDBJ whole genome shotgun (WGS) entry which is preliminary data.</text>
</comment>
<dbReference type="EMBL" id="CABFNP030001262">
    <property type="protein sequence ID" value="CAI6095223.1"/>
    <property type="molecule type" value="Genomic_DNA"/>
</dbReference>
<organism evidence="1 2">
    <name type="scientific">Clonostachys chloroleuca</name>
    <dbReference type="NCBI Taxonomy" id="1926264"/>
    <lineage>
        <taxon>Eukaryota</taxon>
        <taxon>Fungi</taxon>
        <taxon>Dikarya</taxon>
        <taxon>Ascomycota</taxon>
        <taxon>Pezizomycotina</taxon>
        <taxon>Sordariomycetes</taxon>
        <taxon>Hypocreomycetidae</taxon>
        <taxon>Hypocreales</taxon>
        <taxon>Bionectriaceae</taxon>
        <taxon>Clonostachys</taxon>
    </lineage>
</organism>
<keyword evidence="2" id="KW-1185">Reference proteome</keyword>
<dbReference type="Proteomes" id="UP001160390">
    <property type="component" value="Unassembled WGS sequence"/>
</dbReference>
<accession>A0AA35Q453</accession>
<name>A0AA35Q453_9HYPO</name>